<gene>
    <name evidence="5" type="ORF">APICC_00374</name>
</gene>
<dbReference type="SMART" id="SM00365">
    <property type="entry name" value="LRR_SD22"/>
    <property type="match status" value="7"/>
</dbReference>
<dbReference type="Proteomes" id="UP000242457">
    <property type="component" value="Unassembled WGS sequence"/>
</dbReference>
<evidence type="ECO:0000256" key="1">
    <source>
        <dbReference type="ARBA" id="ARBA00003843"/>
    </source>
</evidence>
<evidence type="ECO:0000313" key="5">
    <source>
        <dbReference type="EMBL" id="PBC28788.1"/>
    </source>
</evidence>
<reference evidence="5 6" key="1">
    <citation type="submission" date="2014-07" db="EMBL/GenBank/DDBJ databases">
        <title>Genomic and transcriptomic analysis on Apis cerana provide comprehensive insights into honey bee biology.</title>
        <authorList>
            <person name="Diao Q."/>
            <person name="Sun L."/>
            <person name="Zheng H."/>
            <person name="Zheng H."/>
            <person name="Xu S."/>
            <person name="Wang S."/>
            <person name="Zeng Z."/>
            <person name="Hu F."/>
            <person name="Su S."/>
            <person name="Wu J."/>
        </authorList>
    </citation>
    <scope>NUCLEOTIDE SEQUENCE [LARGE SCALE GENOMIC DNA]</scope>
    <source>
        <tissue evidence="5">Pupae without intestine</tissue>
    </source>
</reference>
<name>A0A2A3EAP6_APICC</name>
<evidence type="ECO:0000256" key="3">
    <source>
        <dbReference type="ARBA" id="ARBA00022737"/>
    </source>
</evidence>
<accession>A0A2A3EAP6</accession>
<evidence type="ECO:0000313" key="6">
    <source>
        <dbReference type="Proteomes" id="UP000242457"/>
    </source>
</evidence>
<comment type="function">
    <text evidence="1">Cilium-specific protein required for cilia structures.</text>
</comment>
<dbReference type="InterPro" id="IPR032675">
    <property type="entry name" value="LRR_dom_sf"/>
</dbReference>
<dbReference type="SUPFAM" id="SSF52058">
    <property type="entry name" value="L domain-like"/>
    <property type="match status" value="1"/>
</dbReference>
<keyword evidence="3" id="KW-0677">Repeat</keyword>
<evidence type="ECO:0000256" key="4">
    <source>
        <dbReference type="ARBA" id="ARBA00024433"/>
    </source>
</evidence>
<proteinExistence type="predicted"/>
<dbReference type="InterPro" id="IPR050576">
    <property type="entry name" value="Cilia_flagella_integrity"/>
</dbReference>
<dbReference type="AlphaFoldDB" id="A0A2A3EAP6"/>
<dbReference type="PANTHER" id="PTHR45973">
    <property type="entry name" value="PROTEIN PHOSPHATASE 1 REGULATORY SUBUNIT SDS22-RELATED"/>
    <property type="match status" value="1"/>
</dbReference>
<keyword evidence="6" id="KW-1185">Reference proteome</keyword>
<dbReference type="OrthoDB" id="1939344at2759"/>
<dbReference type="Gene3D" id="3.80.10.10">
    <property type="entry name" value="Ribonuclease Inhibitor"/>
    <property type="match status" value="3"/>
</dbReference>
<dbReference type="PROSITE" id="PS51450">
    <property type="entry name" value="LRR"/>
    <property type="match status" value="7"/>
</dbReference>
<organism evidence="5 6">
    <name type="scientific">Apis cerana cerana</name>
    <name type="common">Oriental honeybee</name>
    <dbReference type="NCBI Taxonomy" id="94128"/>
    <lineage>
        <taxon>Eukaryota</taxon>
        <taxon>Metazoa</taxon>
        <taxon>Ecdysozoa</taxon>
        <taxon>Arthropoda</taxon>
        <taxon>Hexapoda</taxon>
        <taxon>Insecta</taxon>
        <taxon>Pterygota</taxon>
        <taxon>Neoptera</taxon>
        <taxon>Endopterygota</taxon>
        <taxon>Hymenoptera</taxon>
        <taxon>Apocrita</taxon>
        <taxon>Aculeata</taxon>
        <taxon>Apoidea</taxon>
        <taxon>Anthophila</taxon>
        <taxon>Apidae</taxon>
        <taxon>Apis</taxon>
    </lineage>
</organism>
<dbReference type="InterPro" id="IPR003591">
    <property type="entry name" value="Leu-rich_rpt_typical-subtyp"/>
</dbReference>
<protein>
    <recommendedName>
        <fullName evidence="4">Dynein axonemal assembly factor 1 homolog</fullName>
    </recommendedName>
</protein>
<dbReference type="InterPro" id="IPR001611">
    <property type="entry name" value="Leu-rich_rpt"/>
</dbReference>
<dbReference type="SMART" id="SM00369">
    <property type="entry name" value="LRR_TYP"/>
    <property type="match status" value="5"/>
</dbReference>
<dbReference type="EMBL" id="KZ288305">
    <property type="protein sequence ID" value="PBC28788.1"/>
    <property type="molecule type" value="Genomic_DNA"/>
</dbReference>
<dbReference type="STRING" id="94128.A0A2A3EAP6"/>
<dbReference type="Pfam" id="PF13855">
    <property type="entry name" value="LRR_8"/>
    <property type="match status" value="1"/>
</dbReference>
<sequence length="922" mass="105183">MPVSNNRITRTKTVDFDIKGIKGEAIKTHTKYQQNNNFLTIVPALPILPGALVPSNPTDSPFNIEYDKVDGSNSVNLQWTSEGKTVMATRTASEKEKNPDRICLDRRGLTSFPNIIGEPRLRLLSLQHNLLTKIENCNFLQLTKLVFLDLYDNQIERICNFEILENLRVLLIGKNRIKRIEGLNHLSKLEVLDLHGNQIVQISDLNNLISLKVLNLAGNNIKIIEHNDFQGLTSLKELNLRRNKIKKLLGFDETRQLQKLYLSNNDIYKIEDIGSLAKALQLREITIDGNPITINGDYVSFLVSYLPNLQSLSTMQITEQIRRTAVAWRTAKEQNNSTFLNLSAQVCMNARREEIISNAKINWELLRSHSKSLIDDHNKNNSRNNNINAVQIQKSDKFNMLKQNLGKIKSKGFGSLTSINENVEATKINIKKRSNSNDNLFRLKDTTKAYQLEFKLPPILDSIINSLINNKFEKIKKNLTEIKTKNNIESLTSSDSEILESSENIQSCLNSHLKLNSLNSKNYVSHNITNKITNKTFESMNLSTNSKQNLTKISQNIKIHDQHGLNDYQLKSSIDSSGYGSLSSKTNSIDSCKSVLSDCSTSSTTKNINIEKNKNKDKRIAQAKKVICYKNNKVAIARVKKKIETPPTPLQNLSKEREQGGDYLIEIVGRCLNIYGQGALRFIDRSWDSSKAEDVNIFNDVAKVLYKIKNKFPNLEHFMFKETNISYLGQLNALAEVQGLTSIHIETGNPIISKNWKVYAIFRLAHWGLKVINGREITNEEIDLANKEYAGLIDIVMCSLPEYLLQPLLQRLHLDKVQKQIGEITAKQFLLNSDPALRNVVAKEALQWRKGSITQEDLIWRHKGKKYLLNLINLTVDAIQKLQLLENKWPSILYEIIHTTLFDFSEMDAYMKRCSKTLQYDK</sequence>
<keyword evidence="2" id="KW-0433">Leucine-rich repeat</keyword>
<dbReference type="PANTHER" id="PTHR45973:SF8">
    <property type="entry name" value="LEUCINE-RICH REPEAT-CONTAINING PROTEIN 49"/>
    <property type="match status" value="1"/>
</dbReference>
<evidence type="ECO:0000256" key="2">
    <source>
        <dbReference type="ARBA" id="ARBA00022614"/>
    </source>
</evidence>